<evidence type="ECO:0000313" key="2">
    <source>
        <dbReference type="EMBL" id="ABM72902.1"/>
    </source>
</evidence>
<sequence>MNSRLLSILLHLFVLLSVLLRVFDTVKNICIRTLTFKFKRKRFLLSEKNKTCKSIGYARAINSEFDNLEEQIKRLKNEGCSLIFSEIISLDEKIKPELKKALNYLSKGDELILTELDRAFSNRNECIKTITKLLNNEVSLRTLSGFLSPKNSSEIYSSVFNILYELDKLDNECLGERKKEIILQRRLNGNNLGGRPKISPLKESLVIRLRNEGCSYRSIRTQTGIALSTIRRIILDGEDN</sequence>
<dbReference type="InterPro" id="IPR006119">
    <property type="entry name" value="Resolv_N"/>
</dbReference>
<dbReference type="Gene3D" id="3.40.50.1390">
    <property type="entry name" value="Resolvase, N-terminal catalytic domain"/>
    <property type="match status" value="1"/>
</dbReference>
<dbReference type="Proteomes" id="UP000001589">
    <property type="component" value="Chromosome"/>
</dbReference>
<dbReference type="HOGENOM" id="CLU_010686_8_1_3"/>
<dbReference type="CDD" id="cd03768">
    <property type="entry name" value="SR_ResInv"/>
    <property type="match status" value="1"/>
</dbReference>
<dbReference type="GO" id="GO:0000150">
    <property type="term" value="F:DNA strand exchange activity"/>
    <property type="evidence" value="ECO:0007669"/>
    <property type="project" value="InterPro"/>
</dbReference>
<dbReference type="EMBL" id="CP000552">
    <property type="protein sequence ID" value="ABM72902.1"/>
    <property type="molecule type" value="Genomic_DNA"/>
</dbReference>
<dbReference type="RefSeq" id="WP_011820994.1">
    <property type="nucleotide sequence ID" value="NC_008817.1"/>
</dbReference>
<dbReference type="SUPFAM" id="SSF53041">
    <property type="entry name" value="Resolvase-like"/>
    <property type="match status" value="1"/>
</dbReference>
<dbReference type="GeneID" id="60200990"/>
<dbReference type="InterPro" id="IPR036162">
    <property type="entry name" value="Resolvase-like_N_sf"/>
</dbReference>
<reference evidence="2 3" key="1">
    <citation type="journal article" date="2007" name="PLoS Genet.">
        <title>Patterns and implications of gene gain and loss in the evolution of Prochlorococcus.</title>
        <authorList>
            <person name="Kettler G.C."/>
            <person name="Martiny A.C."/>
            <person name="Huang K."/>
            <person name="Zucker J."/>
            <person name="Coleman M.L."/>
            <person name="Rodrigue S."/>
            <person name="Chen F."/>
            <person name="Lapidus A."/>
            <person name="Ferriera S."/>
            <person name="Johnson J."/>
            <person name="Steglich C."/>
            <person name="Church G.M."/>
            <person name="Richardson P."/>
            <person name="Chisholm S.W."/>
        </authorList>
    </citation>
    <scope>NUCLEOTIDE SEQUENCE [LARGE SCALE GENOMIC DNA]</scope>
    <source>
        <strain evidence="2 3">MIT 9515</strain>
    </source>
</reference>
<gene>
    <name evidence="2" type="ordered locus">P9515_16951</name>
</gene>
<dbReference type="Pfam" id="PF00239">
    <property type="entry name" value="Resolvase"/>
    <property type="match status" value="1"/>
</dbReference>
<evidence type="ECO:0000259" key="1">
    <source>
        <dbReference type="PROSITE" id="PS51736"/>
    </source>
</evidence>
<dbReference type="eggNOG" id="COG1961">
    <property type="taxonomic scope" value="Bacteria"/>
</dbReference>
<dbReference type="KEGG" id="pmc:P9515_16951"/>
<accession>A2BYP1</accession>
<dbReference type="SMART" id="SM00857">
    <property type="entry name" value="Resolvase"/>
    <property type="match status" value="1"/>
</dbReference>
<proteinExistence type="predicted"/>
<dbReference type="PROSITE" id="PS51736">
    <property type="entry name" value="RECOMBINASES_3"/>
    <property type="match status" value="1"/>
</dbReference>
<dbReference type="GO" id="GO:0003677">
    <property type="term" value="F:DNA binding"/>
    <property type="evidence" value="ECO:0007669"/>
    <property type="project" value="InterPro"/>
</dbReference>
<protein>
    <submittedName>
        <fullName evidence="2">Site-specific recombinase</fullName>
    </submittedName>
</protein>
<feature type="domain" description="Resolvase/invertase-type recombinase catalytic" evidence="1">
    <location>
        <begin position="53"/>
        <end position="189"/>
    </location>
</feature>
<dbReference type="STRING" id="167542.P9515_16951"/>
<name>A2BYP1_PROM5</name>
<evidence type="ECO:0000313" key="3">
    <source>
        <dbReference type="Proteomes" id="UP000001589"/>
    </source>
</evidence>
<organism evidence="2 3">
    <name type="scientific">Prochlorococcus marinus (strain MIT 9515)</name>
    <dbReference type="NCBI Taxonomy" id="167542"/>
    <lineage>
        <taxon>Bacteria</taxon>
        <taxon>Bacillati</taxon>
        <taxon>Cyanobacteriota</taxon>
        <taxon>Cyanophyceae</taxon>
        <taxon>Synechococcales</taxon>
        <taxon>Prochlorococcaceae</taxon>
        <taxon>Prochlorococcus</taxon>
    </lineage>
</organism>
<dbReference type="AlphaFoldDB" id="A2BYP1"/>